<dbReference type="Gene3D" id="3.60.15.10">
    <property type="entry name" value="Ribonuclease Z/Hydroxyacylglutathione hydrolase-like"/>
    <property type="match status" value="1"/>
</dbReference>
<accession>A0ABU3C878</accession>
<dbReference type="Proteomes" id="UP001262889">
    <property type="component" value="Unassembled WGS sequence"/>
</dbReference>
<dbReference type="CDD" id="cd00158">
    <property type="entry name" value="RHOD"/>
    <property type="match status" value="2"/>
</dbReference>
<protein>
    <submittedName>
        <fullName evidence="3">MBL fold metallo-hydrolase</fullName>
    </submittedName>
</protein>
<evidence type="ECO:0000313" key="4">
    <source>
        <dbReference type="Proteomes" id="UP001262889"/>
    </source>
</evidence>
<proteinExistence type="predicted"/>
<dbReference type="InterPro" id="IPR001279">
    <property type="entry name" value="Metallo-B-lactamas"/>
</dbReference>
<dbReference type="CDD" id="cd07724">
    <property type="entry name" value="POD-like_MBL-fold"/>
    <property type="match status" value="1"/>
</dbReference>
<dbReference type="PANTHER" id="PTHR43084:SF1">
    <property type="entry name" value="PERSULFIDE DIOXYGENASE ETHE1, MITOCHONDRIAL"/>
    <property type="match status" value="1"/>
</dbReference>
<comment type="caution">
    <text evidence="3">The sequence shown here is derived from an EMBL/GenBank/DDBJ whole genome shotgun (WGS) entry which is preliminary data.</text>
</comment>
<dbReference type="RefSeq" id="WP_311534201.1">
    <property type="nucleotide sequence ID" value="NZ_JAVRHQ010000006.1"/>
</dbReference>
<dbReference type="InterPro" id="IPR051682">
    <property type="entry name" value="Mito_Persulfide_Diox"/>
</dbReference>
<keyword evidence="4" id="KW-1185">Reference proteome</keyword>
<dbReference type="SMART" id="SM00450">
    <property type="entry name" value="RHOD"/>
    <property type="match status" value="1"/>
</dbReference>
<feature type="domain" description="Rhodanese" evidence="2">
    <location>
        <begin position="266"/>
        <end position="292"/>
    </location>
</feature>
<dbReference type="SUPFAM" id="SSF52821">
    <property type="entry name" value="Rhodanese/Cell cycle control phosphatase"/>
    <property type="match status" value="2"/>
</dbReference>
<keyword evidence="1" id="KW-0479">Metal-binding</keyword>
<dbReference type="PANTHER" id="PTHR43084">
    <property type="entry name" value="PERSULFIDE DIOXYGENASE ETHE1"/>
    <property type="match status" value="1"/>
</dbReference>
<dbReference type="Gene3D" id="3.40.250.10">
    <property type="entry name" value="Rhodanese-like domain"/>
    <property type="match status" value="2"/>
</dbReference>
<name>A0ABU3C878_9FLAO</name>
<dbReference type="InterPro" id="IPR036873">
    <property type="entry name" value="Rhodanese-like_dom_sf"/>
</dbReference>
<evidence type="ECO:0000313" key="3">
    <source>
        <dbReference type="EMBL" id="MDT0642532.1"/>
    </source>
</evidence>
<reference evidence="3 4" key="1">
    <citation type="submission" date="2023-09" db="EMBL/GenBank/DDBJ databases">
        <authorList>
            <person name="Rey-Velasco X."/>
        </authorList>
    </citation>
    <scope>NUCLEOTIDE SEQUENCE [LARGE SCALE GENOMIC DNA]</scope>
    <source>
        <strain evidence="3 4">F363</strain>
    </source>
</reference>
<evidence type="ECO:0000256" key="1">
    <source>
        <dbReference type="ARBA" id="ARBA00022723"/>
    </source>
</evidence>
<feature type="domain" description="Rhodanese" evidence="2">
    <location>
        <begin position="363"/>
        <end position="443"/>
    </location>
</feature>
<dbReference type="Pfam" id="PF00753">
    <property type="entry name" value="Lactamase_B"/>
    <property type="match status" value="1"/>
</dbReference>
<organism evidence="3 4">
    <name type="scientific">Autumnicola tepida</name>
    <dbReference type="NCBI Taxonomy" id="3075595"/>
    <lineage>
        <taxon>Bacteria</taxon>
        <taxon>Pseudomonadati</taxon>
        <taxon>Bacteroidota</taxon>
        <taxon>Flavobacteriia</taxon>
        <taxon>Flavobacteriales</taxon>
        <taxon>Flavobacteriaceae</taxon>
        <taxon>Autumnicola</taxon>
    </lineage>
</organism>
<evidence type="ECO:0000259" key="2">
    <source>
        <dbReference type="PROSITE" id="PS50206"/>
    </source>
</evidence>
<dbReference type="InterPro" id="IPR036866">
    <property type="entry name" value="RibonucZ/Hydroxyglut_hydro"/>
</dbReference>
<dbReference type="InterPro" id="IPR044528">
    <property type="entry name" value="POD-like_MBL-fold"/>
</dbReference>
<gene>
    <name evidence="3" type="ORF">RM553_06765</name>
</gene>
<dbReference type="SMART" id="SM00849">
    <property type="entry name" value="Lactamase_B"/>
    <property type="match status" value="1"/>
</dbReference>
<dbReference type="EMBL" id="JAVRHQ010000006">
    <property type="protein sequence ID" value="MDT0642532.1"/>
    <property type="molecule type" value="Genomic_DNA"/>
</dbReference>
<dbReference type="PROSITE" id="PS50206">
    <property type="entry name" value="RHODANESE_3"/>
    <property type="match status" value="2"/>
</dbReference>
<dbReference type="SUPFAM" id="SSF56281">
    <property type="entry name" value="Metallo-hydrolase/oxidoreductase"/>
    <property type="match status" value="1"/>
</dbReference>
<dbReference type="InterPro" id="IPR001763">
    <property type="entry name" value="Rhodanese-like_dom"/>
</dbReference>
<sequence>MNAIIERFYDEDLAHASYAVLSDDEIVLIDPARNPQPYYNFAKKNKANIIAVIETHLHADFVSCHLQIQKEKEAVIYASRFAEAKYPHISFDQDDILAVGKIELKALNTPGHSPDSICILLLDAKDTQQAVFTGDTLFVGDVGRPDLREEDGDLATQEKEMARQMYFSTRNVLMKLGKDVEVYPAHGAGSLCGKNISSDLSSTIGRELEENSALQPMDEVTFVDFLLEDQPFIPKYFKHDVSLNRNGADSFEESINSIPLAENESFQGGIAIIDARSQQEFKSGHHQGAVNIAAGGKFETWLGTIMPPNEPFYLVAENKDTLKELLKRAAKIGYEKNIQGTLIKSAKTTIREPQLDMNHFKSNKRDYQILDVRNESELENGKIFTDAIHIPLPELEDRFREIVPKTPVVVHCSSGYRSAIAASLIKNLLPDTQVYDLGLNVKDFKSD</sequence>
<dbReference type="Pfam" id="PF00581">
    <property type="entry name" value="Rhodanese"/>
    <property type="match status" value="2"/>
</dbReference>